<accession>H1Q3U1</accession>
<sequence length="87" mass="10271">MRHDQNNPKRENKNLEFCDDRMELLDTIKEMVKNEVSKSIHYIKKVGTIKNATPETPPPEKLSQPSTFRMRLRKVLQSIFNCLLIMI</sequence>
<gene>
    <name evidence="1" type="ORF">HMPREF9140_01579</name>
</gene>
<dbReference type="PATRIC" id="fig|883158.3.peg.1581"/>
<dbReference type="AlphaFoldDB" id="H1Q3U1"/>
<protein>
    <submittedName>
        <fullName evidence="1">Uncharacterized protein</fullName>
    </submittedName>
</protein>
<dbReference type="HOGENOM" id="CLU_2480752_0_0_10"/>
<evidence type="ECO:0000313" key="2">
    <source>
        <dbReference type="Proteomes" id="UP000016023"/>
    </source>
</evidence>
<dbReference type="Proteomes" id="UP000016023">
    <property type="component" value="Unassembled WGS sequence"/>
</dbReference>
<dbReference type="STRING" id="883158.HMPREF9140_01579"/>
<organism evidence="1 2">
    <name type="scientific">Prevotella micans F0438</name>
    <dbReference type="NCBI Taxonomy" id="883158"/>
    <lineage>
        <taxon>Bacteria</taxon>
        <taxon>Pseudomonadati</taxon>
        <taxon>Bacteroidota</taxon>
        <taxon>Bacteroidia</taxon>
        <taxon>Bacteroidales</taxon>
        <taxon>Prevotellaceae</taxon>
        <taxon>Prevotella</taxon>
    </lineage>
</organism>
<reference evidence="1 2" key="1">
    <citation type="submission" date="2011-12" db="EMBL/GenBank/DDBJ databases">
        <title>The Genome Sequence of Prevotella micans F0438.</title>
        <authorList>
            <consortium name="The Broad Institute Genome Sequencing Platform"/>
            <person name="Earl A."/>
            <person name="Ward D."/>
            <person name="Feldgarden M."/>
            <person name="Gevers D."/>
            <person name="Izard J."/>
            <person name="Baranova O.V."/>
            <person name="Blanton J.M."/>
            <person name="Wade W.G."/>
            <person name="Dewhirst F.E."/>
            <person name="Young S.K."/>
            <person name="Zeng Q."/>
            <person name="Gargeya S."/>
            <person name="Fitzgerald M."/>
            <person name="Haas B."/>
            <person name="Abouelleil A."/>
            <person name="Alvarado L."/>
            <person name="Arachchi H.M."/>
            <person name="Berlin A."/>
            <person name="Chapman S.B."/>
            <person name="Gearin G."/>
            <person name="Goldberg J."/>
            <person name="Griggs A."/>
            <person name="Gujja S."/>
            <person name="Hansen M."/>
            <person name="Heiman D."/>
            <person name="Howarth C."/>
            <person name="Larimer J."/>
            <person name="Lui A."/>
            <person name="MacDonald P.J.P."/>
            <person name="McCowen C."/>
            <person name="Montmayeur A."/>
            <person name="Murphy C."/>
            <person name="Neiman D."/>
            <person name="Pearson M."/>
            <person name="Priest M."/>
            <person name="Roberts A."/>
            <person name="Saif S."/>
            <person name="Shea T."/>
            <person name="Sisk P."/>
            <person name="Stolte C."/>
            <person name="Sykes S."/>
            <person name="Wortman J."/>
            <person name="Nusbaum C."/>
            <person name="Birren B."/>
        </authorList>
    </citation>
    <scope>NUCLEOTIDE SEQUENCE [LARGE SCALE GENOMIC DNA]</scope>
    <source>
        <strain evidence="1 2">F0438</strain>
    </source>
</reference>
<comment type="caution">
    <text evidence="1">The sequence shown here is derived from an EMBL/GenBank/DDBJ whole genome shotgun (WGS) entry which is preliminary data.</text>
</comment>
<keyword evidence="2" id="KW-1185">Reference proteome</keyword>
<proteinExistence type="predicted"/>
<dbReference type="EMBL" id="AGWK01000042">
    <property type="protein sequence ID" value="EHO68539.1"/>
    <property type="molecule type" value="Genomic_DNA"/>
</dbReference>
<dbReference type="RefSeq" id="WP_006953071.1">
    <property type="nucleotide sequence ID" value="NZ_JH594522.1"/>
</dbReference>
<evidence type="ECO:0000313" key="1">
    <source>
        <dbReference type="EMBL" id="EHO68539.1"/>
    </source>
</evidence>
<name>H1Q3U1_9BACT</name>